<dbReference type="Pfam" id="PF00753">
    <property type="entry name" value="Lactamase_B"/>
    <property type="match status" value="1"/>
</dbReference>
<evidence type="ECO:0000313" key="9">
    <source>
        <dbReference type="EMBL" id="GFE55434.1"/>
    </source>
</evidence>
<feature type="domain" description="Beta-Casp" evidence="7">
    <location>
        <begin position="280"/>
        <end position="406"/>
    </location>
</feature>
<evidence type="ECO:0000259" key="8">
    <source>
        <dbReference type="SMART" id="SM01098"/>
    </source>
</evidence>
<dbReference type="GO" id="GO:0004534">
    <property type="term" value="F:5'-3' RNA exonuclease activity"/>
    <property type="evidence" value="ECO:0007669"/>
    <property type="project" value="TreeGrafter"/>
</dbReference>
<dbReference type="GO" id="GO:0003723">
    <property type="term" value="F:RNA binding"/>
    <property type="evidence" value="ECO:0007669"/>
    <property type="project" value="TreeGrafter"/>
</dbReference>
<dbReference type="GO" id="GO:0004521">
    <property type="term" value="F:RNA endonuclease activity"/>
    <property type="evidence" value="ECO:0007669"/>
    <property type="project" value="TreeGrafter"/>
</dbReference>
<dbReference type="AlphaFoldDB" id="A0A9W5TF04"/>
<evidence type="ECO:0000256" key="4">
    <source>
        <dbReference type="ARBA" id="ARBA00022801"/>
    </source>
</evidence>
<dbReference type="Pfam" id="PF07521">
    <property type="entry name" value="RMMBL"/>
    <property type="match status" value="1"/>
</dbReference>
<dbReference type="InterPro" id="IPR011108">
    <property type="entry name" value="RMMBL"/>
</dbReference>
<dbReference type="Gene3D" id="3.40.50.10890">
    <property type="match status" value="1"/>
</dbReference>
<dbReference type="PANTHER" id="PTHR11203">
    <property type="entry name" value="CLEAVAGE AND POLYADENYLATION SPECIFICITY FACTOR FAMILY MEMBER"/>
    <property type="match status" value="1"/>
</dbReference>
<dbReference type="SMART" id="SM01098">
    <property type="entry name" value="CPSF73-100_C"/>
    <property type="match status" value="1"/>
</dbReference>
<dbReference type="OrthoDB" id="10249535at2759"/>
<keyword evidence="10" id="KW-1185">Reference proteome</keyword>
<organism evidence="9 10">
    <name type="scientific">Babesia ovis</name>
    <dbReference type="NCBI Taxonomy" id="5869"/>
    <lineage>
        <taxon>Eukaryota</taxon>
        <taxon>Sar</taxon>
        <taxon>Alveolata</taxon>
        <taxon>Apicomplexa</taxon>
        <taxon>Aconoidasida</taxon>
        <taxon>Piroplasmida</taxon>
        <taxon>Babesiidae</taxon>
        <taxon>Babesia</taxon>
    </lineage>
</organism>
<evidence type="ECO:0000256" key="2">
    <source>
        <dbReference type="ARBA" id="ARBA00022664"/>
    </source>
</evidence>
<keyword evidence="2" id="KW-0507">mRNA processing</keyword>
<dbReference type="Proteomes" id="UP001057455">
    <property type="component" value="Unassembled WGS sequence"/>
</dbReference>
<evidence type="ECO:0000256" key="3">
    <source>
        <dbReference type="ARBA" id="ARBA00022722"/>
    </source>
</evidence>
<keyword evidence="5" id="KW-0539">Nucleus</keyword>
<evidence type="ECO:0000259" key="6">
    <source>
        <dbReference type="SMART" id="SM00849"/>
    </source>
</evidence>
<proteinExistence type="predicted"/>
<dbReference type="InterPro" id="IPR022712">
    <property type="entry name" value="Beta_Casp"/>
</dbReference>
<dbReference type="InterPro" id="IPR001279">
    <property type="entry name" value="Metallo-B-lactamas"/>
</dbReference>
<dbReference type="SMART" id="SM00849">
    <property type="entry name" value="Lactamase_B"/>
    <property type="match status" value="1"/>
</dbReference>
<dbReference type="Pfam" id="PF11718">
    <property type="entry name" value="CPSF73-100_C"/>
    <property type="match status" value="1"/>
</dbReference>
<accession>A0A9W5TF04</accession>
<evidence type="ECO:0000259" key="7">
    <source>
        <dbReference type="SMART" id="SM01027"/>
    </source>
</evidence>
<keyword evidence="3" id="KW-0540">Nuclease</keyword>
<dbReference type="PANTHER" id="PTHR11203:SF11">
    <property type="entry name" value="CLEAVAGE AND POLYADENYLATION SPECIFICITY FACTOR SUBUNIT 3"/>
    <property type="match status" value="1"/>
</dbReference>
<feature type="domain" description="Metallo-beta-lactamase" evidence="6">
    <location>
        <begin position="29"/>
        <end position="268"/>
    </location>
</feature>
<comment type="subcellular location">
    <subcellularLocation>
        <location evidence="1">Nucleus</location>
    </subcellularLocation>
</comment>
<dbReference type="SMART" id="SM01027">
    <property type="entry name" value="Beta-Casp"/>
    <property type="match status" value="1"/>
</dbReference>
<evidence type="ECO:0000256" key="1">
    <source>
        <dbReference type="ARBA" id="ARBA00004123"/>
    </source>
</evidence>
<sequence length="742" mass="82458">MEVYKSGDQLPDVSKPTNITVLGAGCEVGRSCVYAERGNHNVMFDCGLHPALSGVGALPVFEAIDLSKVDVCLITHFHLDHCGAVPYLLSKTGFKGRIFMTYATKAICHLLWTDYARMEQVQTVKTIFDRSAPREDLDGSDSKEGLMDELICGSGLYTFDDVEYALSKIETIDFHEEKEIGGIKISCYRAGHVLGACMFLVEMDGVRILYTGDYSTELDRHVPCAEIPPINVHLLICESTYGIRIHEERMQRERRFLRSVIEVVTRGGKCLLPVFALGRAQEILLILDEYWEANCNLQAIPIFYISPLAQKSLRVYETFVGLCGDHIKECVYNGFNPFNFKFVKYAKSVAEISQYLESDGPCIVMTSPGMLQGGPSLQIFEKIASDGKNGVVLTGYTVKGTLADELRRDPEVVNIGHKTIKRQCAVEQISFSAHADYHQTKEFISDLSVPNVILVHGERNEMTRMKDKLTEEIQELSVFMPEVLQMVTLNFPANTTIHAVGQLAENINNNVTNTTDEIASVVLVNDKCPRVMYADDVENVAPLDLSYVDQEMTIEFNNTVGNLCTALRAIYDEVELVSDSTLVVVGLVTVVVSEGHMKMTWTASPVADLVADSVNMVAIQLIVSPEECVADAKLSQLMNDDGVYYQVVEKQLVARFGDPVDIDIKEETVVTKKEVKGHNKKGHDVDRKLKFMIQNPVVDNAPIISMDINLTTSQVTCEDEEASNLAMSIIETVKMALQPIQP</sequence>
<dbReference type="Gene3D" id="3.60.15.10">
    <property type="entry name" value="Ribonuclease Z/Hydroxyacylglutathione hydrolase-like"/>
    <property type="match status" value="1"/>
</dbReference>
<reference evidence="9" key="1">
    <citation type="submission" date="2019-12" db="EMBL/GenBank/DDBJ databases">
        <title>Genome sequence of Babesia ovis.</title>
        <authorList>
            <person name="Yamagishi J."/>
            <person name="Sevinc F."/>
            <person name="Xuan X."/>
        </authorList>
    </citation>
    <scope>NUCLEOTIDE SEQUENCE</scope>
    <source>
        <strain evidence="9">Selcuk</strain>
    </source>
</reference>
<evidence type="ECO:0000256" key="5">
    <source>
        <dbReference type="ARBA" id="ARBA00023242"/>
    </source>
</evidence>
<dbReference type="SUPFAM" id="SSF56281">
    <property type="entry name" value="Metallo-hydrolase/oxidoreductase"/>
    <property type="match status" value="1"/>
</dbReference>
<dbReference type="EMBL" id="BLIY01000022">
    <property type="protein sequence ID" value="GFE55434.1"/>
    <property type="molecule type" value="Genomic_DNA"/>
</dbReference>
<dbReference type="Pfam" id="PF10996">
    <property type="entry name" value="Beta-Casp"/>
    <property type="match status" value="1"/>
</dbReference>
<dbReference type="InterPro" id="IPR021718">
    <property type="entry name" value="CPSF73-100_C"/>
</dbReference>
<comment type="caution">
    <text evidence="9">The sequence shown here is derived from an EMBL/GenBank/DDBJ whole genome shotgun (WGS) entry which is preliminary data.</text>
</comment>
<gene>
    <name evidence="9" type="ORF">BaOVIS_028380</name>
</gene>
<protein>
    <submittedName>
        <fullName evidence="9">Cleavage and polyadenylation specifity factor</fullName>
    </submittedName>
</protein>
<evidence type="ECO:0000313" key="10">
    <source>
        <dbReference type="Proteomes" id="UP001057455"/>
    </source>
</evidence>
<name>A0A9W5TF04_BABOV</name>
<dbReference type="InterPro" id="IPR036866">
    <property type="entry name" value="RibonucZ/Hydroxyglut_hydro"/>
</dbReference>
<keyword evidence="4" id="KW-0378">Hydrolase</keyword>
<dbReference type="PROSITE" id="PS51257">
    <property type="entry name" value="PROKAR_LIPOPROTEIN"/>
    <property type="match status" value="1"/>
</dbReference>
<dbReference type="InterPro" id="IPR050698">
    <property type="entry name" value="MBL"/>
</dbReference>
<dbReference type="GO" id="GO:0006398">
    <property type="term" value="P:mRNA 3'-end processing by stem-loop binding and cleavage"/>
    <property type="evidence" value="ECO:0007669"/>
    <property type="project" value="TreeGrafter"/>
</dbReference>
<dbReference type="CDD" id="cd16292">
    <property type="entry name" value="CPSF3-like_MBL-fold"/>
    <property type="match status" value="1"/>
</dbReference>
<dbReference type="GO" id="GO:0005847">
    <property type="term" value="C:mRNA cleavage and polyadenylation specificity factor complex"/>
    <property type="evidence" value="ECO:0007669"/>
    <property type="project" value="TreeGrafter"/>
</dbReference>
<feature type="domain" description="Pre-mRNA 3'-end-processing endonuclease polyadenylation factor C-term" evidence="8">
    <location>
        <begin position="515"/>
        <end position="740"/>
    </location>
</feature>